<evidence type="ECO:0000256" key="1">
    <source>
        <dbReference type="SAM" id="MobiDB-lite"/>
    </source>
</evidence>
<evidence type="ECO:0000313" key="2">
    <source>
        <dbReference type="EMBL" id="MDF1587427.1"/>
    </source>
</evidence>
<protein>
    <submittedName>
        <fullName evidence="2">Uncharacterized protein</fullName>
    </submittedName>
</protein>
<sequence>MLDHHPEIFPLDQVEPGLGRAVAVCRELPLQLGASRTGALDNLFITETGGLVLIETKLWRNPEARRTVVAQAMDYAAAVFRLDYAGLEAAVRRARRDQQQPDRTLYEVVSSAAPVEADEAAFVDTVTRNLRRGRAVVAVVGDGIREDAAALADLLKSHAGHRFVFSLVELGIFTAPENNGHVVVPSVLARTVLIERGVVTIDENTGHIIVKASPTPSSHGSSLSEDAFYEIIERKQPGSSAHLRGFIDRAMLLNFYPDVQGSLNLKHDAPTGAPFNLASIRKDLTVNTGPSSWFGRTEIALEYNRTLAQAIGGRIAYEKGATENSIRTAEGRMPKISDLLPRHADTWLAAIERYVRALTEATTDAATSAIPETSSALASPADVEGSAELRHQVQPPLP</sequence>
<keyword evidence="3" id="KW-1185">Reference proteome</keyword>
<feature type="compositionally biased region" description="Polar residues" evidence="1">
    <location>
        <begin position="366"/>
        <end position="377"/>
    </location>
</feature>
<dbReference type="RefSeq" id="WP_327789850.1">
    <property type="nucleotide sequence ID" value="NZ_JARGEQ010000127.1"/>
</dbReference>
<name>A0AAP3XSW4_9PROT</name>
<proteinExistence type="predicted"/>
<feature type="region of interest" description="Disordered" evidence="1">
    <location>
        <begin position="366"/>
        <end position="398"/>
    </location>
</feature>
<dbReference type="InterPro" id="IPR011856">
    <property type="entry name" value="tRNA_endonuc-like_dom_sf"/>
</dbReference>
<dbReference type="Proteomes" id="UP001301140">
    <property type="component" value="Unassembled WGS sequence"/>
</dbReference>
<comment type="caution">
    <text evidence="2">The sequence shown here is derived from an EMBL/GenBank/DDBJ whole genome shotgun (WGS) entry which is preliminary data.</text>
</comment>
<accession>A0AAP3XSW4</accession>
<dbReference type="GO" id="GO:0003676">
    <property type="term" value="F:nucleic acid binding"/>
    <property type="evidence" value="ECO:0007669"/>
    <property type="project" value="InterPro"/>
</dbReference>
<evidence type="ECO:0000313" key="3">
    <source>
        <dbReference type="Proteomes" id="UP001301140"/>
    </source>
</evidence>
<dbReference type="EMBL" id="JARGEQ010000127">
    <property type="protein sequence ID" value="MDF1587427.1"/>
    <property type="molecule type" value="Genomic_DNA"/>
</dbReference>
<reference evidence="2 3" key="1">
    <citation type="submission" date="2023-03" db="EMBL/GenBank/DDBJ databases">
        <title>YIM 152171 draft genome.</title>
        <authorList>
            <person name="Yang Z."/>
        </authorList>
    </citation>
    <scope>NUCLEOTIDE SEQUENCE [LARGE SCALE GENOMIC DNA]</scope>
    <source>
        <strain evidence="2 3">YIM 152171</strain>
    </source>
</reference>
<dbReference type="Gene3D" id="3.40.1350.10">
    <property type="match status" value="1"/>
</dbReference>
<organism evidence="2 3">
    <name type="scientific">Marinimicrococcus flavescens</name>
    <dbReference type="NCBI Taxonomy" id="3031815"/>
    <lineage>
        <taxon>Bacteria</taxon>
        <taxon>Pseudomonadati</taxon>
        <taxon>Pseudomonadota</taxon>
        <taxon>Alphaproteobacteria</taxon>
        <taxon>Geminicoccales</taxon>
        <taxon>Geminicoccaceae</taxon>
        <taxon>Marinimicrococcus</taxon>
    </lineage>
</organism>
<dbReference type="AlphaFoldDB" id="A0AAP3XSW4"/>
<gene>
    <name evidence="2" type="ORF">PZ740_13650</name>
</gene>